<gene>
    <name evidence="2" type="ORF">VP01_2102g5</name>
</gene>
<evidence type="ECO:0000256" key="1">
    <source>
        <dbReference type="SAM" id="MobiDB-lite"/>
    </source>
</evidence>
<feature type="region of interest" description="Disordered" evidence="1">
    <location>
        <begin position="51"/>
        <end position="78"/>
    </location>
</feature>
<feature type="compositionally biased region" description="Polar residues" evidence="1">
    <location>
        <begin position="1"/>
        <end position="13"/>
    </location>
</feature>
<evidence type="ECO:0000313" key="2">
    <source>
        <dbReference type="EMBL" id="KNZ57675.1"/>
    </source>
</evidence>
<accession>A0A0L6VC15</accession>
<dbReference type="AlphaFoldDB" id="A0A0L6VC15"/>
<comment type="caution">
    <text evidence="2">The sequence shown here is derived from an EMBL/GenBank/DDBJ whole genome shotgun (WGS) entry which is preliminary data.</text>
</comment>
<name>A0A0L6VC15_9BASI</name>
<feature type="region of interest" description="Disordered" evidence="1">
    <location>
        <begin position="1"/>
        <end position="32"/>
    </location>
</feature>
<dbReference type="VEuPathDB" id="FungiDB:VP01_2102g5"/>
<feature type="region of interest" description="Disordered" evidence="1">
    <location>
        <begin position="139"/>
        <end position="158"/>
    </location>
</feature>
<protein>
    <submittedName>
        <fullName evidence="2">Uncharacterized protein</fullName>
    </submittedName>
</protein>
<keyword evidence="3" id="KW-1185">Reference proteome</keyword>
<feature type="compositionally biased region" description="Polar residues" evidence="1">
    <location>
        <begin position="68"/>
        <end position="78"/>
    </location>
</feature>
<dbReference type="Proteomes" id="UP000037035">
    <property type="component" value="Unassembled WGS sequence"/>
</dbReference>
<proteinExistence type="predicted"/>
<dbReference type="OrthoDB" id="2507491at2759"/>
<organism evidence="2 3">
    <name type="scientific">Puccinia sorghi</name>
    <dbReference type="NCBI Taxonomy" id="27349"/>
    <lineage>
        <taxon>Eukaryota</taxon>
        <taxon>Fungi</taxon>
        <taxon>Dikarya</taxon>
        <taxon>Basidiomycota</taxon>
        <taxon>Pucciniomycotina</taxon>
        <taxon>Pucciniomycetes</taxon>
        <taxon>Pucciniales</taxon>
        <taxon>Pucciniaceae</taxon>
        <taxon>Puccinia</taxon>
    </lineage>
</organism>
<evidence type="ECO:0000313" key="3">
    <source>
        <dbReference type="Proteomes" id="UP000037035"/>
    </source>
</evidence>
<sequence length="306" mass="33649">MSSSSVQHQSTLPNKLALLSKTPAMNRTGRRTQLHTISKTVGLKAKHFEIYIDPNHPPSPSPNDLDLATSSNKTKSTNAVPLTRKKTLKPLEDKTNTIRKNNNFSDVSAPLDLSEHEACDYSPSFKGVNGKVVQTGPTPYKPTHKKSLKVKNQVSPPNTKLKLLYRTPTTARRAARPPQPPFGSDCDDDNDDDGGLDASPVNSSADTFQIDFSLEHIPDVEYGPPSASFESIECPLEENAVDFSEFFGGLHASRNYLISSLGENLHASATDLDQQVHRILEEDGQKDRWVSEPICSMTSYQGTPHL</sequence>
<feature type="region of interest" description="Disordered" evidence="1">
    <location>
        <begin position="167"/>
        <end position="202"/>
    </location>
</feature>
<dbReference type="EMBL" id="LAVV01006951">
    <property type="protein sequence ID" value="KNZ57675.1"/>
    <property type="molecule type" value="Genomic_DNA"/>
</dbReference>
<reference evidence="2 3" key="1">
    <citation type="submission" date="2015-08" db="EMBL/GenBank/DDBJ databases">
        <title>Next Generation Sequencing and Analysis of the Genome of Puccinia sorghi L Schw, the Causal Agent of Maize Common Rust.</title>
        <authorList>
            <person name="Rochi L."/>
            <person name="Burguener G."/>
            <person name="Darino M."/>
            <person name="Turjanski A."/>
            <person name="Kreff E."/>
            <person name="Dieguez M.J."/>
            <person name="Sacco F."/>
        </authorList>
    </citation>
    <scope>NUCLEOTIDE SEQUENCE [LARGE SCALE GENOMIC DNA]</scope>
    <source>
        <strain evidence="2 3">RO10H11247</strain>
    </source>
</reference>
<feature type="compositionally biased region" description="Acidic residues" evidence="1">
    <location>
        <begin position="185"/>
        <end position="195"/>
    </location>
</feature>